<dbReference type="RefSeq" id="WP_066099699.1">
    <property type="nucleotide sequence ID" value="NZ_CP016027.1"/>
</dbReference>
<keyword evidence="1 2" id="KW-0418">Kinase</keyword>
<dbReference type="Pfam" id="PF03702">
    <property type="entry name" value="AnmK"/>
    <property type="match status" value="1"/>
</dbReference>
<organism evidence="2 3">
    <name type="scientific">Halothiobacillus diazotrophicus</name>
    <dbReference type="NCBI Taxonomy" id="1860122"/>
    <lineage>
        <taxon>Bacteria</taxon>
        <taxon>Pseudomonadati</taxon>
        <taxon>Pseudomonadota</taxon>
        <taxon>Gammaproteobacteria</taxon>
        <taxon>Chromatiales</taxon>
        <taxon>Halothiobacillaceae</taxon>
        <taxon>Halothiobacillus</taxon>
    </lineage>
</organism>
<comment type="pathway">
    <text evidence="1">Amino-sugar metabolism; 1,6-anhydro-N-acetylmuramate degradation.</text>
</comment>
<accession>A0A191ZHB0</accession>
<dbReference type="GO" id="GO:0005524">
    <property type="term" value="F:ATP binding"/>
    <property type="evidence" value="ECO:0007669"/>
    <property type="project" value="UniProtKB-UniRule"/>
</dbReference>
<dbReference type="GO" id="GO:0016773">
    <property type="term" value="F:phosphotransferase activity, alcohol group as acceptor"/>
    <property type="evidence" value="ECO:0007669"/>
    <property type="project" value="UniProtKB-UniRule"/>
</dbReference>
<comment type="similarity">
    <text evidence="1">Belongs to the anhydro-N-acetylmuramic acid kinase family.</text>
</comment>
<dbReference type="OrthoDB" id="9763949at2"/>
<dbReference type="InterPro" id="IPR005338">
    <property type="entry name" value="Anhydro_N_Ac-Mur_kinase"/>
</dbReference>
<keyword evidence="1" id="KW-0547">Nucleotide-binding</keyword>
<dbReference type="GO" id="GO:0009254">
    <property type="term" value="P:peptidoglycan turnover"/>
    <property type="evidence" value="ECO:0007669"/>
    <property type="project" value="UniProtKB-UniRule"/>
</dbReference>
<keyword evidence="1" id="KW-0119">Carbohydrate metabolism</keyword>
<keyword evidence="3" id="KW-1185">Reference proteome</keyword>
<dbReference type="KEGG" id="haz:A9404_07455"/>
<comment type="function">
    <text evidence="1">Catalyzes the specific phosphorylation of 1,6-anhydro-N-acetylmuramic acid (anhMurNAc) with the simultaneous cleavage of the 1,6-anhydro ring, generating MurNAc-6-P. Is required for the utilization of anhMurNAc either imported from the medium or derived from its own cell wall murein, and thus plays a role in cell wall recycling.</text>
</comment>
<dbReference type="Proteomes" id="UP000078596">
    <property type="component" value="Chromosome"/>
</dbReference>
<keyword evidence="1" id="KW-0067">ATP-binding</keyword>
<dbReference type="EMBL" id="CP016027">
    <property type="protein sequence ID" value="ANJ67238.1"/>
    <property type="molecule type" value="Genomic_DNA"/>
</dbReference>
<dbReference type="GO" id="GO:0097175">
    <property type="term" value="P:1,6-anhydro-N-acetyl-beta-muramic acid catabolic process"/>
    <property type="evidence" value="ECO:0007669"/>
    <property type="project" value="UniProtKB-UniRule"/>
</dbReference>
<comment type="catalytic activity">
    <reaction evidence="1">
        <text>1,6-anhydro-N-acetyl-beta-muramate + ATP + H2O = N-acetyl-D-muramate 6-phosphate + ADP + H(+)</text>
        <dbReference type="Rhea" id="RHEA:24952"/>
        <dbReference type="ChEBI" id="CHEBI:15377"/>
        <dbReference type="ChEBI" id="CHEBI:15378"/>
        <dbReference type="ChEBI" id="CHEBI:30616"/>
        <dbReference type="ChEBI" id="CHEBI:58690"/>
        <dbReference type="ChEBI" id="CHEBI:58722"/>
        <dbReference type="ChEBI" id="CHEBI:456216"/>
        <dbReference type="EC" id="2.7.1.170"/>
    </reaction>
</comment>
<dbReference type="AlphaFoldDB" id="A0A191ZHB0"/>
<dbReference type="NCBIfam" id="NF007139">
    <property type="entry name" value="PRK09585.1-3"/>
    <property type="match status" value="1"/>
</dbReference>
<dbReference type="GO" id="GO:0006040">
    <property type="term" value="P:amino sugar metabolic process"/>
    <property type="evidence" value="ECO:0007669"/>
    <property type="project" value="InterPro"/>
</dbReference>
<keyword evidence="1" id="KW-0808">Transferase</keyword>
<protein>
    <recommendedName>
        <fullName evidence="1">Anhydro-N-acetylmuramic acid kinase</fullName>
        <ecNumber evidence="1">2.7.1.170</ecNumber>
    </recommendedName>
    <alternativeName>
        <fullName evidence="1">AnhMurNAc kinase</fullName>
    </alternativeName>
</protein>
<proteinExistence type="inferred from homology"/>
<evidence type="ECO:0000256" key="1">
    <source>
        <dbReference type="HAMAP-Rule" id="MF_01270"/>
    </source>
</evidence>
<gene>
    <name evidence="1" type="primary">anmK</name>
    <name evidence="2" type="ORF">A9404_07455</name>
</gene>
<dbReference type="PANTHER" id="PTHR30605">
    <property type="entry name" value="ANHYDRO-N-ACETYLMURAMIC ACID KINASE"/>
    <property type="match status" value="1"/>
</dbReference>
<dbReference type="UniPathway" id="UPA00343"/>
<dbReference type="GO" id="GO:0016301">
    <property type="term" value="F:kinase activity"/>
    <property type="evidence" value="ECO:0007669"/>
    <property type="project" value="UniProtKB-KW"/>
</dbReference>
<evidence type="ECO:0000313" key="3">
    <source>
        <dbReference type="Proteomes" id="UP000078596"/>
    </source>
</evidence>
<dbReference type="UniPathway" id="UPA00544"/>
<dbReference type="Gene3D" id="3.30.420.40">
    <property type="match status" value="2"/>
</dbReference>
<reference evidence="2 3" key="1">
    <citation type="submission" date="2016-06" db="EMBL/GenBank/DDBJ databases">
        <title>Insight into the functional genes involving in sulfur oxidation in Pearl River water.</title>
        <authorList>
            <person name="Luo J."/>
            <person name="Tan X."/>
            <person name="Lin W."/>
        </authorList>
    </citation>
    <scope>NUCLEOTIDE SEQUENCE [LARGE SCALE GENOMIC DNA]</scope>
    <source>
        <strain evidence="2 3">LS2</strain>
    </source>
</reference>
<dbReference type="CDD" id="cd24050">
    <property type="entry name" value="ASKHA_NBD_ANMK"/>
    <property type="match status" value="1"/>
</dbReference>
<dbReference type="HAMAP" id="MF_01270">
    <property type="entry name" value="AnhMurNAc_kinase"/>
    <property type="match status" value="1"/>
</dbReference>
<dbReference type="EC" id="2.7.1.170" evidence="1"/>
<dbReference type="SUPFAM" id="SSF53067">
    <property type="entry name" value="Actin-like ATPase domain"/>
    <property type="match status" value="1"/>
</dbReference>
<name>A0A191ZHB0_9GAMM</name>
<comment type="pathway">
    <text evidence="1">Cell wall biogenesis; peptidoglycan recycling.</text>
</comment>
<evidence type="ECO:0000313" key="2">
    <source>
        <dbReference type="EMBL" id="ANJ67238.1"/>
    </source>
</evidence>
<dbReference type="InterPro" id="IPR043129">
    <property type="entry name" value="ATPase_NBD"/>
</dbReference>
<dbReference type="PANTHER" id="PTHR30605:SF0">
    <property type="entry name" value="ANHYDRO-N-ACETYLMURAMIC ACID KINASE"/>
    <property type="match status" value="1"/>
</dbReference>
<sequence length="393" mass="42185">MSGENRRQSVKARPFIGVMSGTSMDAIDACIVDFSAARPRVTSHASRALTDLHDDLRALNPGRQTSTQSGQDTIDLLGQLDIRIAHRICECIEELLDQAGLGAEDIAAIGCHGQTIRHRPTLSTPFTLQIGDPNTIAERTGIPVIADFRRRDMAAGGQGAPLVPPAHRVLFGSDAPDETLIAVNLGGICNITVSRPNDELVGFDTGPANTLMDAWIRRHRDLAYDEDGRWAASGTLRTTLLARLMNEPYFHQPAPKSTGPEFFNLDWLLASAGDGLEQLPPEDVQATLLALTAQTLTAAIRPWVMAASTRPRVILAGGGARNPVLVAAIRQMIRHMAPEAVVELSDESGIDVQCVECAAFAWLARQFLLGQPGNAPSVTGARGPRILGGYYPA</sequence>
<dbReference type="STRING" id="1860122.A9404_07455"/>
<feature type="binding site" evidence="1">
    <location>
        <begin position="21"/>
        <end position="28"/>
    </location>
    <ligand>
        <name>ATP</name>
        <dbReference type="ChEBI" id="CHEBI:30616"/>
    </ligand>
</feature>